<evidence type="ECO:0000313" key="3">
    <source>
        <dbReference type="EMBL" id="KAB2662758.1"/>
    </source>
</evidence>
<reference evidence="3 5" key="1">
    <citation type="submission" date="2019-09" db="EMBL/GenBank/DDBJ databases">
        <title>Taxonomic organization of the family Brucellaceae based on a phylogenomic approach.</title>
        <authorList>
            <person name="Leclercq S."/>
            <person name="Cloeckaert A."/>
            <person name="Zygmunt M.S."/>
        </authorList>
    </citation>
    <scope>NUCLEOTIDE SEQUENCE [LARGE SCALE GENOMIC DNA]</scope>
    <source>
        <strain evidence="3 5">LMG 18957</strain>
    </source>
</reference>
<reference evidence="4 6" key="2">
    <citation type="submission" date="2020-04" db="EMBL/GenBank/DDBJ databases">
        <title>Whole genome sequencing of clinical and environmental type strains of Ochrobactrum.</title>
        <authorList>
            <person name="Dharne M."/>
        </authorList>
    </citation>
    <scope>NUCLEOTIDE SEQUENCE [LARGE SCALE GENOMIC DNA]</scope>
    <source>
        <strain evidence="4 6">DSM 13340</strain>
    </source>
</reference>
<dbReference type="RefSeq" id="WP_151678660.1">
    <property type="nucleotide sequence ID" value="NZ_WBWA01000028.1"/>
</dbReference>
<dbReference type="Proteomes" id="UP000558475">
    <property type="component" value="Unassembled WGS sequence"/>
</dbReference>
<dbReference type="SMART" id="SM00701">
    <property type="entry name" value="PGRP"/>
    <property type="match status" value="1"/>
</dbReference>
<organism evidence="4 6">
    <name type="scientific">Brucella tritici</name>
    <dbReference type="NCBI Taxonomy" id="94626"/>
    <lineage>
        <taxon>Bacteria</taxon>
        <taxon>Pseudomonadati</taxon>
        <taxon>Pseudomonadota</taxon>
        <taxon>Alphaproteobacteria</taxon>
        <taxon>Hyphomicrobiales</taxon>
        <taxon>Brucellaceae</taxon>
        <taxon>Brucella/Ochrobactrum group</taxon>
        <taxon>Brucella</taxon>
    </lineage>
</organism>
<evidence type="ECO:0000313" key="6">
    <source>
        <dbReference type="Proteomes" id="UP000558475"/>
    </source>
</evidence>
<dbReference type="InterPro" id="IPR002502">
    <property type="entry name" value="Amidase_domain"/>
</dbReference>
<dbReference type="SMART" id="SM00644">
    <property type="entry name" value="Ami_2"/>
    <property type="match status" value="1"/>
</dbReference>
<dbReference type="EMBL" id="WBWA01000028">
    <property type="protein sequence ID" value="KAB2662758.1"/>
    <property type="molecule type" value="Genomic_DNA"/>
</dbReference>
<dbReference type="Gene3D" id="3.40.80.10">
    <property type="entry name" value="Peptidoglycan recognition protein-like"/>
    <property type="match status" value="1"/>
</dbReference>
<feature type="domain" description="Peptidoglycan recognition protein family" evidence="2">
    <location>
        <begin position="3"/>
        <end position="135"/>
    </location>
</feature>
<proteinExistence type="predicted"/>
<name>A0A7X6J9T2_9HYPH</name>
<evidence type="ECO:0000313" key="4">
    <source>
        <dbReference type="EMBL" id="NKW09119.1"/>
    </source>
</evidence>
<feature type="domain" description="N-acetylmuramoyl-L-alanine amidase" evidence="1">
    <location>
        <begin position="2"/>
        <end position="147"/>
    </location>
</feature>
<dbReference type="InterPro" id="IPR006619">
    <property type="entry name" value="PGRP_domain_met/bac"/>
</dbReference>
<comment type="caution">
    <text evidence="4">The sequence shown here is derived from an EMBL/GenBank/DDBJ whole genome shotgun (WGS) entry which is preliminary data.</text>
</comment>
<dbReference type="EMBL" id="JAAXZB010000001">
    <property type="protein sequence ID" value="NKW09119.1"/>
    <property type="molecule type" value="Genomic_DNA"/>
</dbReference>
<dbReference type="GO" id="GO:0009253">
    <property type="term" value="P:peptidoglycan catabolic process"/>
    <property type="evidence" value="ECO:0007669"/>
    <property type="project" value="InterPro"/>
</dbReference>
<dbReference type="Pfam" id="PF01510">
    <property type="entry name" value="Amidase_2"/>
    <property type="match status" value="1"/>
</dbReference>
<dbReference type="InterPro" id="IPR036505">
    <property type="entry name" value="Amidase/PGRP_sf"/>
</dbReference>
<dbReference type="GO" id="GO:0008745">
    <property type="term" value="F:N-acetylmuramoyl-L-alanine amidase activity"/>
    <property type="evidence" value="ECO:0007669"/>
    <property type="project" value="InterPro"/>
</dbReference>
<evidence type="ECO:0000259" key="2">
    <source>
        <dbReference type="SMART" id="SM00701"/>
    </source>
</evidence>
<dbReference type="SUPFAM" id="SSF55846">
    <property type="entry name" value="N-acetylmuramoyl-L-alanine amidase-like"/>
    <property type="match status" value="1"/>
</dbReference>
<sequence length="166" mass="18869">MTSQLKYKPRDETNRIVIHDSHTSPDITALEDVPRWTELANEGSLKMGLLSIGYHFIIERDGETVECRKRELIGSHAPGHNMDSIGICLVGGRAADGINPEDNFTAAQKHSLMVLIRDLKEQFGPLEIFGHTEIQRYRQRNKPDCPFLDMDILREDIALFEQGIEL</sequence>
<protein>
    <recommendedName>
        <fullName evidence="7">N-acetylmuramoyl-L-alanine amidase</fullName>
    </recommendedName>
</protein>
<evidence type="ECO:0000259" key="1">
    <source>
        <dbReference type="SMART" id="SM00644"/>
    </source>
</evidence>
<dbReference type="CDD" id="cd06583">
    <property type="entry name" value="PGRP"/>
    <property type="match status" value="1"/>
</dbReference>
<accession>A0A7X6J9T2</accession>
<dbReference type="AlphaFoldDB" id="A0A7X6J9T2"/>
<gene>
    <name evidence="3" type="ORF">F9K91_21215</name>
    <name evidence="4" type="ORF">HGG76_02420</name>
</gene>
<dbReference type="Proteomes" id="UP000430843">
    <property type="component" value="Unassembled WGS sequence"/>
</dbReference>
<evidence type="ECO:0000313" key="5">
    <source>
        <dbReference type="Proteomes" id="UP000430843"/>
    </source>
</evidence>
<keyword evidence="5" id="KW-1185">Reference proteome</keyword>
<evidence type="ECO:0008006" key="7">
    <source>
        <dbReference type="Google" id="ProtNLM"/>
    </source>
</evidence>
<dbReference type="GO" id="GO:0008270">
    <property type="term" value="F:zinc ion binding"/>
    <property type="evidence" value="ECO:0007669"/>
    <property type="project" value="InterPro"/>
</dbReference>